<dbReference type="Gene3D" id="1.20.1050.10">
    <property type="match status" value="1"/>
</dbReference>
<dbReference type="OMA" id="CPQRVMV"/>
<dbReference type="EMBL" id="GAKP01010798">
    <property type="protein sequence ID" value="JAC48154.1"/>
    <property type="molecule type" value="Transcribed_RNA"/>
</dbReference>
<reference evidence="7" key="2">
    <citation type="submission" date="2025-04" db="UniProtKB">
        <authorList>
            <consortium name="RefSeq"/>
        </authorList>
    </citation>
    <scope>IDENTIFICATION</scope>
    <source>
        <strain evidence="7">Punador</strain>
    </source>
</reference>
<evidence type="ECO:0000256" key="2">
    <source>
        <dbReference type="RuleBase" id="RU003494"/>
    </source>
</evidence>
<feature type="domain" description="GST N-terminal" evidence="3">
    <location>
        <begin position="1"/>
        <end position="80"/>
    </location>
</feature>
<gene>
    <name evidence="5" type="primary">GSTT1</name>
    <name evidence="7" type="synonym">LOC105225871</name>
</gene>
<comment type="similarity">
    <text evidence="2">Belongs to the GST superfamily.</text>
</comment>
<comment type="subunit">
    <text evidence="1">Homodimer.</text>
</comment>
<proteinExistence type="inferred from homology"/>
<dbReference type="KEGG" id="bdr:105225871"/>
<evidence type="ECO:0000259" key="4">
    <source>
        <dbReference type="PROSITE" id="PS50405"/>
    </source>
</evidence>
<evidence type="ECO:0000313" key="5">
    <source>
        <dbReference type="EMBL" id="JAC48154.1"/>
    </source>
</evidence>
<dbReference type="Pfam" id="PF00043">
    <property type="entry name" value="GST_C"/>
    <property type="match status" value="1"/>
</dbReference>
<dbReference type="SFLD" id="SFLDG00358">
    <property type="entry name" value="Main_(cytGST)"/>
    <property type="match status" value="1"/>
</dbReference>
<dbReference type="OrthoDB" id="2309723at2759"/>
<dbReference type="InterPro" id="IPR004045">
    <property type="entry name" value="Glutathione_S-Trfase_N"/>
</dbReference>
<dbReference type="Proteomes" id="UP001652620">
    <property type="component" value="Chromosome 2"/>
</dbReference>
<dbReference type="SFLD" id="SFLDS00019">
    <property type="entry name" value="Glutathione_Transferase_(cytos"/>
    <property type="match status" value="1"/>
</dbReference>
<evidence type="ECO:0000313" key="6">
    <source>
        <dbReference type="Proteomes" id="UP001652620"/>
    </source>
</evidence>
<reference evidence="5" key="1">
    <citation type="journal article" date="2014" name="BMC Genomics">
        <title>Characterizing the developmental transcriptome of the oriental fruit fly, Bactrocera dorsalis (Diptera: Tephritidae) through comparative genomic analysis with Drosophila melanogaster utilizing modENCODE datasets.</title>
        <authorList>
            <person name="Geib S.M."/>
            <person name="Calla B."/>
            <person name="Hall B."/>
            <person name="Hou S."/>
            <person name="Manoukis N.C."/>
        </authorList>
    </citation>
    <scope>NUCLEOTIDE SEQUENCE</scope>
    <source>
        <strain evidence="5">Punador</strain>
    </source>
</reference>
<dbReference type="PANTHER" id="PTHR43969:SF9">
    <property type="entry name" value="GLUTATHIONE S TRANSFERASE D10, ISOFORM A-RELATED"/>
    <property type="match status" value="1"/>
</dbReference>
<dbReference type="PROSITE" id="PS50405">
    <property type="entry name" value="GST_CTER"/>
    <property type="match status" value="1"/>
</dbReference>
<dbReference type="InterPro" id="IPR036282">
    <property type="entry name" value="Glutathione-S-Trfase_C_sf"/>
</dbReference>
<sequence length="207" mass="23782">MDFYYLPGSAPCRSVLLTAKNLGIELNKKLLNLMAGEHLTPEFLKINPQHTIPTLVDDGFALWESRAILVYLVEKYGKDDALFPKCPKKQAVVNQRLYFDMGTLYKSLADYYYPQIFAKQPADPELYKKIEVAFDFLNTFLEGNNYVAGDQLTVADLAILASVSTFEVLKFDFSKYANVARWYENAKKIPGWDENWEGCLEFKKFLD</sequence>
<dbReference type="InterPro" id="IPR004046">
    <property type="entry name" value="GST_C"/>
</dbReference>
<evidence type="ECO:0000259" key="3">
    <source>
        <dbReference type="PROSITE" id="PS50404"/>
    </source>
</evidence>
<dbReference type="SFLD" id="SFLDG01153">
    <property type="entry name" value="Main.4:_Theta-like"/>
    <property type="match status" value="1"/>
</dbReference>
<dbReference type="EMBL" id="GAKP01010800">
    <property type="protein sequence ID" value="JAC48152.1"/>
    <property type="molecule type" value="Transcribed_RNA"/>
</dbReference>
<dbReference type="GO" id="GO:0006749">
    <property type="term" value="P:glutathione metabolic process"/>
    <property type="evidence" value="ECO:0007669"/>
    <property type="project" value="TreeGrafter"/>
</dbReference>
<name>A0A034W0C9_BACDO</name>
<dbReference type="Pfam" id="PF02798">
    <property type="entry name" value="GST_N"/>
    <property type="match status" value="1"/>
</dbReference>
<keyword evidence="6" id="KW-1185">Reference proteome</keyword>
<dbReference type="PANTHER" id="PTHR43969">
    <property type="entry name" value="GLUTATHIONE S TRANSFERASE D10, ISOFORM A-RELATED"/>
    <property type="match status" value="1"/>
</dbReference>
<dbReference type="CDD" id="cd03177">
    <property type="entry name" value="GST_C_Delta_Epsilon"/>
    <property type="match status" value="1"/>
</dbReference>
<dbReference type="SUPFAM" id="SSF52833">
    <property type="entry name" value="Thioredoxin-like"/>
    <property type="match status" value="1"/>
</dbReference>
<dbReference type="FunFam" id="1.20.1050.10:FF:000007">
    <property type="entry name" value="Glutathione S-transferase 1-1"/>
    <property type="match status" value="1"/>
</dbReference>
<dbReference type="Gene3D" id="3.40.30.10">
    <property type="entry name" value="Glutaredoxin"/>
    <property type="match status" value="1"/>
</dbReference>
<accession>A0A034W0C9</accession>
<dbReference type="SMR" id="A0A034W0C9"/>
<dbReference type="InterPro" id="IPR040079">
    <property type="entry name" value="Glutathione_S-Trfase"/>
</dbReference>
<protein>
    <submittedName>
        <fullName evidence="5 7">Glutathione S-transferase 1-1</fullName>
    </submittedName>
</protein>
<dbReference type="GO" id="GO:0004364">
    <property type="term" value="F:glutathione transferase activity"/>
    <property type="evidence" value="ECO:0007669"/>
    <property type="project" value="TreeGrafter"/>
</dbReference>
<reference evidence="6" key="3">
    <citation type="submission" date="2025-05" db="UniProtKB">
        <authorList>
            <consortium name="RefSeq"/>
        </authorList>
    </citation>
    <scope>NUCLEOTIDE SEQUENCE [LARGE SCALE GENOMIC DNA]</scope>
</reference>
<dbReference type="SUPFAM" id="SSF47616">
    <property type="entry name" value="GST C-terminal domain-like"/>
    <property type="match status" value="1"/>
</dbReference>
<dbReference type="InterPro" id="IPR036249">
    <property type="entry name" value="Thioredoxin-like_sf"/>
</dbReference>
<evidence type="ECO:0000313" key="7">
    <source>
        <dbReference type="RefSeq" id="XP_029405878.1"/>
    </source>
</evidence>
<dbReference type="CDD" id="cd03045">
    <property type="entry name" value="GST_N_Delta_Epsilon"/>
    <property type="match status" value="1"/>
</dbReference>
<dbReference type="AlphaFoldDB" id="A0A034W0C9"/>
<feature type="domain" description="GST C-terminal" evidence="4">
    <location>
        <begin position="86"/>
        <end position="207"/>
    </location>
</feature>
<dbReference type="PROSITE" id="PS50404">
    <property type="entry name" value="GST_NTER"/>
    <property type="match status" value="1"/>
</dbReference>
<dbReference type="RefSeq" id="XP_029405878.1">
    <property type="nucleotide sequence ID" value="XM_029550018.1"/>
</dbReference>
<dbReference type="FunFam" id="3.40.30.10:FF:000034">
    <property type="entry name" value="glutathione S-transferase 1"/>
    <property type="match status" value="1"/>
</dbReference>
<dbReference type="InterPro" id="IPR010987">
    <property type="entry name" value="Glutathione-S-Trfase_C-like"/>
</dbReference>
<organism evidence="5">
    <name type="scientific">Bactrocera dorsalis</name>
    <name type="common">Oriental fruit fly</name>
    <name type="synonym">Dacus dorsalis</name>
    <dbReference type="NCBI Taxonomy" id="27457"/>
    <lineage>
        <taxon>Eukaryota</taxon>
        <taxon>Metazoa</taxon>
        <taxon>Ecdysozoa</taxon>
        <taxon>Arthropoda</taxon>
        <taxon>Hexapoda</taxon>
        <taxon>Insecta</taxon>
        <taxon>Pterygota</taxon>
        <taxon>Neoptera</taxon>
        <taxon>Endopterygota</taxon>
        <taxon>Diptera</taxon>
        <taxon>Brachycera</taxon>
        <taxon>Muscomorpha</taxon>
        <taxon>Tephritoidea</taxon>
        <taxon>Tephritidae</taxon>
        <taxon>Bactrocera</taxon>
        <taxon>Bactrocera</taxon>
    </lineage>
</organism>
<evidence type="ECO:0000256" key="1">
    <source>
        <dbReference type="ARBA" id="ARBA00011738"/>
    </source>
</evidence>
<keyword evidence="5" id="KW-0808">Transferase</keyword>